<sequence length="233" mass="24714">MVPGFLLGALGQEKVFAWPHVCGTGDFKHALAQALGATDGAAFHKVGDHRQIGTGLFGAFVHRAYALADFQADVPQQRQKALDGIAKDLVIGLVQQDQQVDVGVGVQFAATVAADRHQGDIGVETPIELLPGLLQDVIDEPGAVFDQAANIPAAAKARIEHLAGLADGLLEGGDGACLQCQLGLELATVEEFGIHLGHRSAFLSIYQSVTTRCGKTWATFRQKRVGWCRQRAG</sequence>
<dbReference type="Proteomes" id="UP000061348">
    <property type="component" value="Unassembled WGS sequence"/>
</dbReference>
<comment type="caution">
    <text evidence="1">The sequence shown here is derived from an EMBL/GenBank/DDBJ whole genome shotgun (WGS) entry which is preliminary data.</text>
</comment>
<dbReference type="AlphaFoldDB" id="A0A125QI95"/>
<reference evidence="1 2" key="1">
    <citation type="submission" date="2015-05" db="EMBL/GenBank/DDBJ databases">
        <title>A genomic and transcriptomic approach to investigate the blue pigment phenotype in Pseudomonas fluorescens.</title>
        <authorList>
            <person name="Andreani N.A."/>
            <person name="Cardazzo B."/>
        </authorList>
    </citation>
    <scope>NUCLEOTIDE SEQUENCE [LARGE SCALE GENOMIC DNA]</scope>
    <source>
        <strain evidence="1 2">Ps_22</strain>
    </source>
</reference>
<name>A0A125QI95_PSEFL</name>
<proteinExistence type="predicted"/>
<evidence type="ECO:0000313" key="1">
    <source>
        <dbReference type="EMBL" id="KWV86919.1"/>
    </source>
</evidence>
<evidence type="ECO:0000313" key="2">
    <source>
        <dbReference type="Proteomes" id="UP000061348"/>
    </source>
</evidence>
<dbReference type="EMBL" id="LCYA01000083">
    <property type="protein sequence ID" value="KWV86919.1"/>
    <property type="molecule type" value="Genomic_DNA"/>
</dbReference>
<accession>A0A125QI95</accession>
<organism evidence="1 2">
    <name type="scientific">Pseudomonas fluorescens</name>
    <dbReference type="NCBI Taxonomy" id="294"/>
    <lineage>
        <taxon>Bacteria</taxon>
        <taxon>Pseudomonadati</taxon>
        <taxon>Pseudomonadota</taxon>
        <taxon>Gammaproteobacteria</taxon>
        <taxon>Pseudomonadales</taxon>
        <taxon>Pseudomonadaceae</taxon>
        <taxon>Pseudomonas</taxon>
    </lineage>
</organism>
<protein>
    <submittedName>
        <fullName evidence="1">Uncharacterized protein</fullName>
    </submittedName>
</protein>
<gene>
    <name evidence="1" type="ORF">PFLmoz3_03384</name>
</gene>